<dbReference type="HOGENOM" id="CLU_144955_2_0_1"/>
<evidence type="ECO:0000313" key="2">
    <source>
        <dbReference type="Proteomes" id="UP000054217"/>
    </source>
</evidence>
<feature type="non-terminal residue" evidence="1">
    <location>
        <position position="66"/>
    </location>
</feature>
<dbReference type="STRING" id="870435.A0A0C3PES9"/>
<evidence type="ECO:0000313" key="1">
    <source>
        <dbReference type="EMBL" id="KIO06761.1"/>
    </source>
</evidence>
<proteinExistence type="predicted"/>
<gene>
    <name evidence="1" type="ORF">M404DRAFT_998879</name>
</gene>
<organism evidence="1 2">
    <name type="scientific">Pisolithus tinctorius Marx 270</name>
    <dbReference type="NCBI Taxonomy" id="870435"/>
    <lineage>
        <taxon>Eukaryota</taxon>
        <taxon>Fungi</taxon>
        <taxon>Dikarya</taxon>
        <taxon>Basidiomycota</taxon>
        <taxon>Agaricomycotina</taxon>
        <taxon>Agaricomycetes</taxon>
        <taxon>Agaricomycetidae</taxon>
        <taxon>Boletales</taxon>
        <taxon>Sclerodermatineae</taxon>
        <taxon>Pisolithaceae</taxon>
        <taxon>Pisolithus</taxon>
    </lineage>
</organism>
<accession>A0A0C3PES9</accession>
<keyword evidence="2" id="KW-1185">Reference proteome</keyword>
<name>A0A0C3PES9_PISTI</name>
<protein>
    <submittedName>
        <fullName evidence="1">Uncharacterized protein</fullName>
    </submittedName>
</protein>
<dbReference type="AlphaFoldDB" id="A0A0C3PES9"/>
<dbReference type="InParanoid" id="A0A0C3PES9"/>
<dbReference type="EMBL" id="KN831962">
    <property type="protein sequence ID" value="KIO06761.1"/>
    <property type="molecule type" value="Genomic_DNA"/>
</dbReference>
<reference evidence="2" key="2">
    <citation type="submission" date="2015-01" db="EMBL/GenBank/DDBJ databases">
        <title>Evolutionary Origins and Diversification of the Mycorrhizal Mutualists.</title>
        <authorList>
            <consortium name="DOE Joint Genome Institute"/>
            <consortium name="Mycorrhizal Genomics Consortium"/>
            <person name="Kohler A."/>
            <person name="Kuo A."/>
            <person name="Nagy L.G."/>
            <person name="Floudas D."/>
            <person name="Copeland A."/>
            <person name="Barry K.W."/>
            <person name="Cichocki N."/>
            <person name="Veneault-Fourrey C."/>
            <person name="LaButti K."/>
            <person name="Lindquist E.A."/>
            <person name="Lipzen A."/>
            <person name="Lundell T."/>
            <person name="Morin E."/>
            <person name="Murat C."/>
            <person name="Riley R."/>
            <person name="Ohm R."/>
            <person name="Sun H."/>
            <person name="Tunlid A."/>
            <person name="Henrissat B."/>
            <person name="Grigoriev I.V."/>
            <person name="Hibbett D.S."/>
            <person name="Martin F."/>
        </authorList>
    </citation>
    <scope>NUCLEOTIDE SEQUENCE [LARGE SCALE GENOMIC DNA]</scope>
    <source>
        <strain evidence="2">Marx 270</strain>
    </source>
</reference>
<reference evidence="1 2" key="1">
    <citation type="submission" date="2014-04" db="EMBL/GenBank/DDBJ databases">
        <authorList>
            <consortium name="DOE Joint Genome Institute"/>
            <person name="Kuo A."/>
            <person name="Kohler A."/>
            <person name="Costa M.D."/>
            <person name="Nagy L.G."/>
            <person name="Floudas D."/>
            <person name="Copeland A."/>
            <person name="Barry K.W."/>
            <person name="Cichocki N."/>
            <person name="Veneault-Fourrey C."/>
            <person name="LaButti K."/>
            <person name="Lindquist E.A."/>
            <person name="Lipzen A."/>
            <person name="Lundell T."/>
            <person name="Morin E."/>
            <person name="Murat C."/>
            <person name="Sun H."/>
            <person name="Tunlid A."/>
            <person name="Henrissat B."/>
            <person name="Grigoriev I.V."/>
            <person name="Hibbett D.S."/>
            <person name="Martin F."/>
            <person name="Nordberg H.P."/>
            <person name="Cantor M.N."/>
            <person name="Hua S.X."/>
        </authorList>
    </citation>
    <scope>NUCLEOTIDE SEQUENCE [LARGE SCALE GENOMIC DNA]</scope>
    <source>
        <strain evidence="1 2">Marx 270</strain>
    </source>
</reference>
<sequence>MLQEKEGKGGLQENLTLAVKKYQTSGVQEKVDRHIEAAFQRHKGDVDALCCTLVDIAKENQMSKKL</sequence>
<dbReference type="Proteomes" id="UP000054217">
    <property type="component" value="Unassembled WGS sequence"/>
</dbReference>